<gene>
    <name evidence="3" type="ORF">BJY01DRAFT_225024</name>
</gene>
<dbReference type="PANTHER" id="PTHR24141:SF1">
    <property type="entry name" value="2-5A-DEPENDENT RIBONUCLEASE"/>
    <property type="match status" value="1"/>
</dbReference>
<evidence type="ECO:0000313" key="4">
    <source>
        <dbReference type="Proteomes" id="UP001610446"/>
    </source>
</evidence>
<accession>A0ABR4J0T3</accession>
<name>A0ABR4J0T3_9EURO</name>
<dbReference type="InterPro" id="IPR002110">
    <property type="entry name" value="Ankyrin_rpt"/>
</dbReference>
<reference evidence="3 4" key="1">
    <citation type="submission" date="2024-07" db="EMBL/GenBank/DDBJ databases">
        <title>Section-level genome sequencing and comparative genomics of Aspergillus sections Usti and Cavernicolus.</title>
        <authorList>
            <consortium name="Lawrence Berkeley National Laboratory"/>
            <person name="Nybo J.L."/>
            <person name="Vesth T.C."/>
            <person name="Theobald S."/>
            <person name="Frisvad J.C."/>
            <person name="Larsen T.O."/>
            <person name="Kjaerboelling I."/>
            <person name="Rothschild-Mancinelli K."/>
            <person name="Lyhne E.K."/>
            <person name="Kogle M.E."/>
            <person name="Barry K."/>
            <person name="Clum A."/>
            <person name="Na H."/>
            <person name="Ledsgaard L."/>
            <person name="Lin J."/>
            <person name="Lipzen A."/>
            <person name="Kuo A."/>
            <person name="Riley R."/>
            <person name="Mondo S."/>
            <person name="Labutti K."/>
            <person name="Haridas S."/>
            <person name="Pangalinan J."/>
            <person name="Salamov A.A."/>
            <person name="Simmons B.A."/>
            <person name="Magnuson J.K."/>
            <person name="Chen J."/>
            <person name="Drula E."/>
            <person name="Henrissat B."/>
            <person name="Wiebenga A."/>
            <person name="Lubbers R.J."/>
            <person name="Gomes A.C."/>
            <person name="Makela M.R."/>
            <person name="Stajich J."/>
            <person name="Grigoriev I.V."/>
            <person name="Mortensen U.H."/>
            <person name="De Vries R.P."/>
            <person name="Baker S.E."/>
            <person name="Andersen M.R."/>
        </authorList>
    </citation>
    <scope>NUCLEOTIDE SEQUENCE [LARGE SCALE GENOMIC DNA]</scope>
    <source>
        <strain evidence="3 4">CBS 123904</strain>
    </source>
</reference>
<comment type="caution">
    <text evidence="3">The sequence shown here is derived from an EMBL/GenBank/DDBJ whole genome shotgun (WGS) entry which is preliminary data.</text>
</comment>
<protein>
    <submittedName>
        <fullName evidence="3">Ankyrin repeat-containing domain protein</fullName>
    </submittedName>
</protein>
<dbReference type="Pfam" id="PF12796">
    <property type="entry name" value="Ank_2"/>
    <property type="match status" value="1"/>
</dbReference>
<dbReference type="PANTHER" id="PTHR24141">
    <property type="entry name" value="2-5A-DEPENDENT RIBONUCLEASE"/>
    <property type="match status" value="1"/>
</dbReference>
<dbReference type="InterPro" id="IPR036770">
    <property type="entry name" value="Ankyrin_rpt-contain_sf"/>
</dbReference>
<keyword evidence="2" id="KW-0040">ANK repeat</keyword>
<keyword evidence="1" id="KW-0677">Repeat</keyword>
<dbReference type="Proteomes" id="UP001610446">
    <property type="component" value="Unassembled WGS sequence"/>
</dbReference>
<dbReference type="EMBL" id="JBFXLU010000238">
    <property type="protein sequence ID" value="KAL2833600.1"/>
    <property type="molecule type" value="Genomic_DNA"/>
</dbReference>
<evidence type="ECO:0000313" key="3">
    <source>
        <dbReference type="EMBL" id="KAL2833600.1"/>
    </source>
</evidence>
<sequence length="145" mass="16320">MEIADSEPAVTALCKHKDLDIHLRNNLGETALEIFVKNGHATAIKALAKHPKFRVNQRNRWGETALLSAVRLRSVQVARALLTLPGIDVEACDESGLTALDLARRLDHGPLKSLLSPRLDRVNTEWREEMEDMSVALIRHPRSWM</sequence>
<dbReference type="Gene3D" id="1.25.40.20">
    <property type="entry name" value="Ankyrin repeat-containing domain"/>
    <property type="match status" value="1"/>
</dbReference>
<proteinExistence type="predicted"/>
<organism evidence="3 4">
    <name type="scientific">Aspergillus pseudoustus</name>
    <dbReference type="NCBI Taxonomy" id="1810923"/>
    <lineage>
        <taxon>Eukaryota</taxon>
        <taxon>Fungi</taxon>
        <taxon>Dikarya</taxon>
        <taxon>Ascomycota</taxon>
        <taxon>Pezizomycotina</taxon>
        <taxon>Eurotiomycetes</taxon>
        <taxon>Eurotiomycetidae</taxon>
        <taxon>Eurotiales</taxon>
        <taxon>Aspergillaceae</taxon>
        <taxon>Aspergillus</taxon>
        <taxon>Aspergillus subgen. Nidulantes</taxon>
    </lineage>
</organism>
<dbReference type="SUPFAM" id="SSF48403">
    <property type="entry name" value="Ankyrin repeat"/>
    <property type="match status" value="1"/>
</dbReference>
<keyword evidence="4" id="KW-1185">Reference proteome</keyword>
<evidence type="ECO:0000256" key="1">
    <source>
        <dbReference type="ARBA" id="ARBA00022737"/>
    </source>
</evidence>
<evidence type="ECO:0000256" key="2">
    <source>
        <dbReference type="ARBA" id="ARBA00023043"/>
    </source>
</evidence>